<evidence type="ECO:0000313" key="1">
    <source>
        <dbReference type="EMBL" id="EPY16298.1"/>
    </source>
</evidence>
<sequence length="88" mass="10130">MAPANGLFLSYLDFTGYNRRLDRIQKTGENGGGKQNLDMATVDAAELEQLRNTIVAVVLRNEMVEDMMGKWMRSLRHVVRLAWRQDMD</sequence>
<dbReference type="InterPro" id="IPR020095">
    <property type="entry name" value="PsdUridine_synth_TruA_C"/>
</dbReference>
<organism evidence="1 2">
    <name type="scientific">Strigomonas culicis</name>
    <dbReference type="NCBI Taxonomy" id="28005"/>
    <lineage>
        <taxon>Eukaryota</taxon>
        <taxon>Discoba</taxon>
        <taxon>Euglenozoa</taxon>
        <taxon>Kinetoplastea</taxon>
        <taxon>Metakinetoplastina</taxon>
        <taxon>Trypanosomatida</taxon>
        <taxon>Trypanosomatidae</taxon>
        <taxon>Strigomonadinae</taxon>
        <taxon>Strigomonas</taxon>
    </lineage>
</organism>
<evidence type="ECO:0000313" key="2">
    <source>
        <dbReference type="Proteomes" id="UP000015354"/>
    </source>
</evidence>
<accession>S9TIU7</accession>
<dbReference type="GO" id="GO:0003723">
    <property type="term" value="F:RNA binding"/>
    <property type="evidence" value="ECO:0007669"/>
    <property type="project" value="InterPro"/>
</dbReference>
<dbReference type="AlphaFoldDB" id="S9TIU7"/>
<reference evidence="1 2" key="1">
    <citation type="journal article" date="2013" name="PLoS ONE">
        <title>Predicting the Proteins of Angomonas deanei, Strigomonas culicis and Their Respective Endosymbionts Reveals New Aspects of the Trypanosomatidae Family.</title>
        <authorList>
            <person name="Motta M.C."/>
            <person name="Martins A.C."/>
            <person name="de Souza S.S."/>
            <person name="Catta-Preta C.M."/>
            <person name="Silva R."/>
            <person name="Klein C.C."/>
            <person name="de Almeida L.G."/>
            <person name="de Lima Cunha O."/>
            <person name="Ciapina L.P."/>
            <person name="Brocchi M."/>
            <person name="Colabardini A.C."/>
            <person name="de Araujo Lima B."/>
            <person name="Machado C.R."/>
            <person name="de Almeida Soares C.M."/>
            <person name="Probst C.M."/>
            <person name="de Menezes C.B."/>
            <person name="Thompson C.E."/>
            <person name="Bartholomeu D.C."/>
            <person name="Gradia D.F."/>
            <person name="Pavoni D.P."/>
            <person name="Grisard E.C."/>
            <person name="Fantinatti-Garboggini F."/>
            <person name="Marchini F.K."/>
            <person name="Rodrigues-Luiz G.F."/>
            <person name="Wagner G."/>
            <person name="Goldman G.H."/>
            <person name="Fietto J.L."/>
            <person name="Elias M.C."/>
            <person name="Goldman M.H."/>
            <person name="Sagot M.F."/>
            <person name="Pereira M."/>
            <person name="Stoco P.H."/>
            <person name="de Mendonca-Neto R.P."/>
            <person name="Teixeira S.M."/>
            <person name="Maciel T.E."/>
            <person name="de Oliveira Mendes T.A."/>
            <person name="Urmenyi T.P."/>
            <person name="de Souza W."/>
            <person name="Schenkman S."/>
            <person name="de Vasconcelos A.T."/>
        </authorList>
    </citation>
    <scope>NUCLEOTIDE SEQUENCE [LARGE SCALE GENOMIC DNA]</scope>
</reference>
<name>S9TIU7_9TRYP</name>
<keyword evidence="2" id="KW-1185">Reference proteome</keyword>
<proteinExistence type="predicted"/>
<dbReference type="Gene3D" id="3.30.70.660">
    <property type="entry name" value="Pseudouridine synthase I, catalytic domain, C-terminal subdomain"/>
    <property type="match status" value="1"/>
</dbReference>
<protein>
    <submittedName>
        <fullName evidence="1">Uncharacterized protein</fullName>
    </submittedName>
</protein>
<dbReference type="OrthoDB" id="10256309at2759"/>
<dbReference type="EMBL" id="ATMH01011373">
    <property type="protein sequence ID" value="EPY16298.1"/>
    <property type="molecule type" value="Genomic_DNA"/>
</dbReference>
<comment type="caution">
    <text evidence="1">The sequence shown here is derived from an EMBL/GenBank/DDBJ whole genome shotgun (WGS) entry which is preliminary data.</text>
</comment>
<dbReference type="GO" id="GO:0009982">
    <property type="term" value="F:pseudouridine synthase activity"/>
    <property type="evidence" value="ECO:0007669"/>
    <property type="project" value="InterPro"/>
</dbReference>
<gene>
    <name evidence="1" type="ORF">STCU_11418</name>
</gene>
<dbReference type="Proteomes" id="UP000015354">
    <property type="component" value="Unassembled WGS sequence"/>
</dbReference>